<protein>
    <submittedName>
        <fullName evidence="2">Uncharacterized protein</fullName>
    </submittedName>
</protein>
<reference evidence="2 3" key="1">
    <citation type="submission" date="2015-04" db="EMBL/GenBank/DDBJ databases">
        <authorList>
            <person name="Syromyatnikov M.Y."/>
            <person name="Popov V.N."/>
        </authorList>
    </citation>
    <scope>NUCLEOTIDE SEQUENCE [LARGE SCALE GENOMIC DNA]</scope>
    <source>
        <strain evidence="2">WF-38-12</strain>
    </source>
</reference>
<organism evidence="2 3">
    <name type="scientific">Talaromyces islandicus</name>
    <name type="common">Penicillium islandicum</name>
    <dbReference type="NCBI Taxonomy" id="28573"/>
    <lineage>
        <taxon>Eukaryota</taxon>
        <taxon>Fungi</taxon>
        <taxon>Dikarya</taxon>
        <taxon>Ascomycota</taxon>
        <taxon>Pezizomycotina</taxon>
        <taxon>Eurotiomycetes</taxon>
        <taxon>Eurotiomycetidae</taxon>
        <taxon>Eurotiales</taxon>
        <taxon>Trichocomaceae</taxon>
        <taxon>Talaromyces</taxon>
        <taxon>Talaromyces sect. Islandici</taxon>
    </lineage>
</organism>
<dbReference type="Proteomes" id="UP000054383">
    <property type="component" value="Unassembled WGS sequence"/>
</dbReference>
<name>A0A0U1LN56_TALIS</name>
<sequence length="268" mass="30071">MNQYSKMDIQDFGYLGQYILTRQPQKRSPPTFLSLPRKIRECVYDYYFIQSFHNIKYDDLTTGKETPNDIKSTTAKILTSPSQYNPHIQLLFTTRQIHSEAYPIFYTTHFPLLFFAPDTPHAAYALIKGLAHRHPESCRGQVRVYPNMHDDAGLRVVSGYRHIDDAGINSLWGGGGYFASVEFLELGFGDCEGQIQHILLAAQQTDNKKGGGFVPAASSAINVERYLCGLDWHLGITTTTTTSSSSSSSSCPKQKKNGPGKTKKWGWC</sequence>
<dbReference type="AlphaFoldDB" id="A0A0U1LN56"/>
<accession>A0A0U1LN56</accession>
<proteinExistence type="predicted"/>
<feature type="compositionally biased region" description="Basic residues" evidence="1">
    <location>
        <begin position="253"/>
        <end position="268"/>
    </location>
</feature>
<feature type="region of interest" description="Disordered" evidence="1">
    <location>
        <begin position="239"/>
        <end position="268"/>
    </location>
</feature>
<evidence type="ECO:0000256" key="1">
    <source>
        <dbReference type="SAM" id="MobiDB-lite"/>
    </source>
</evidence>
<dbReference type="PANTHER" id="PTHR38790">
    <property type="entry name" value="2EXR DOMAIN-CONTAINING PROTEIN-RELATED"/>
    <property type="match status" value="1"/>
</dbReference>
<evidence type="ECO:0000313" key="2">
    <source>
        <dbReference type="EMBL" id="CRG83561.1"/>
    </source>
</evidence>
<keyword evidence="3" id="KW-1185">Reference proteome</keyword>
<feature type="compositionally biased region" description="Low complexity" evidence="1">
    <location>
        <begin position="239"/>
        <end position="250"/>
    </location>
</feature>
<dbReference type="EMBL" id="CVMT01000001">
    <property type="protein sequence ID" value="CRG83561.1"/>
    <property type="molecule type" value="Genomic_DNA"/>
</dbReference>
<evidence type="ECO:0000313" key="3">
    <source>
        <dbReference type="Proteomes" id="UP000054383"/>
    </source>
</evidence>
<dbReference type="OrthoDB" id="5229512at2759"/>
<gene>
    <name evidence="2" type="ORF">PISL3812_00914</name>
</gene>